<comment type="caution">
    <text evidence="1">The sequence shown here is derived from an EMBL/GenBank/DDBJ whole genome shotgun (WGS) entry which is preliminary data.</text>
</comment>
<accession>X0YEW3</accession>
<gene>
    <name evidence="1" type="ORF">S01H4_19068</name>
</gene>
<evidence type="ECO:0000313" key="1">
    <source>
        <dbReference type="EMBL" id="GAG54459.1"/>
    </source>
</evidence>
<dbReference type="SUPFAM" id="SSF53383">
    <property type="entry name" value="PLP-dependent transferases"/>
    <property type="match status" value="1"/>
</dbReference>
<dbReference type="InterPro" id="IPR000653">
    <property type="entry name" value="DegT/StrS_aminotransferase"/>
</dbReference>
<dbReference type="EMBL" id="BART01008481">
    <property type="protein sequence ID" value="GAG54459.1"/>
    <property type="molecule type" value="Genomic_DNA"/>
</dbReference>
<dbReference type="AlphaFoldDB" id="X0YEW3"/>
<reference evidence="1" key="1">
    <citation type="journal article" date="2014" name="Front. Microbiol.">
        <title>High frequency of phylogenetically diverse reductive dehalogenase-homologous genes in deep subseafloor sedimentary metagenomes.</title>
        <authorList>
            <person name="Kawai M."/>
            <person name="Futagami T."/>
            <person name="Toyoda A."/>
            <person name="Takaki Y."/>
            <person name="Nishi S."/>
            <person name="Hori S."/>
            <person name="Arai W."/>
            <person name="Tsubouchi T."/>
            <person name="Morono Y."/>
            <person name="Uchiyama I."/>
            <person name="Ito T."/>
            <person name="Fujiyama A."/>
            <person name="Inagaki F."/>
            <person name="Takami H."/>
        </authorList>
    </citation>
    <scope>NUCLEOTIDE SEQUENCE</scope>
    <source>
        <strain evidence="1">Expedition CK06-06</strain>
    </source>
</reference>
<protein>
    <submittedName>
        <fullName evidence="1">Uncharacterized protein</fullName>
    </submittedName>
</protein>
<proteinExistence type="predicted"/>
<feature type="non-terminal residue" evidence="1">
    <location>
        <position position="150"/>
    </location>
</feature>
<dbReference type="Pfam" id="PF01041">
    <property type="entry name" value="DegT_DnrJ_EryC1"/>
    <property type="match status" value="1"/>
</dbReference>
<organism evidence="1">
    <name type="scientific">marine sediment metagenome</name>
    <dbReference type="NCBI Taxonomy" id="412755"/>
    <lineage>
        <taxon>unclassified sequences</taxon>
        <taxon>metagenomes</taxon>
        <taxon>ecological metagenomes</taxon>
    </lineage>
</organism>
<name>X0YEW3_9ZZZZ</name>
<dbReference type="InterPro" id="IPR015424">
    <property type="entry name" value="PyrdxlP-dep_Trfase"/>
</dbReference>
<dbReference type="Gene3D" id="3.90.1150.10">
    <property type="entry name" value="Aspartate Aminotransferase, domain 1"/>
    <property type="match status" value="1"/>
</dbReference>
<dbReference type="InterPro" id="IPR015422">
    <property type="entry name" value="PyrdxlP-dep_Trfase_small"/>
</dbReference>
<sequence>MFFALDQDFRRKQFSDLEKLKFNRIATDLCRFVYESKTAVYILIVVAGDFSHKSCAHFELLPTIFSNAEIPGVEPLGTQDSVSHAYHLYVVKLDLNQSNVKRSDTFSALRAEGIGANVHYIPVHLHSFYRKKFHTGQGLCPMAEAAYEQI</sequence>